<accession>A0A6A6AT55</accession>
<dbReference type="RefSeq" id="XP_033528118.1">
    <property type="nucleotide sequence ID" value="XM_033673530.1"/>
</dbReference>
<evidence type="ECO:0000313" key="3">
    <source>
        <dbReference type="Proteomes" id="UP000799771"/>
    </source>
</evidence>
<gene>
    <name evidence="2" type="ORF">P153DRAFT_97791</name>
</gene>
<sequence length="251" mass="28019">MLPRSLICIASLRSNHGLESCDEYYLEAVDGLYTLKSEATHPPRGSPFLSREERVLPSERSSQQPFGPGGVTLIVTHTAPSAVRCRPRLHRSRPAGRNATMTTTITTATLGDHDAPRFPIPPFRLLWNSASALSLFSLYSISQPCLLQPSRLSATRLSRTDRVKLFAQFDCNQPNQYLTAHHAPPYTRIRFVSQGGQPIAVVTTAKCCVYRSYTQDLDSLGTLMSCVTQPPCGWPDLKPRRTFPLLPLYYR</sequence>
<dbReference type="EMBL" id="ML977498">
    <property type="protein sequence ID" value="KAF2133731.1"/>
    <property type="molecule type" value="Genomic_DNA"/>
</dbReference>
<dbReference type="GeneID" id="54413962"/>
<protein>
    <submittedName>
        <fullName evidence="2">Uncharacterized protein</fullName>
    </submittedName>
</protein>
<evidence type="ECO:0000256" key="1">
    <source>
        <dbReference type="SAM" id="MobiDB-lite"/>
    </source>
</evidence>
<evidence type="ECO:0000313" key="2">
    <source>
        <dbReference type="EMBL" id="KAF2133731.1"/>
    </source>
</evidence>
<dbReference type="AlphaFoldDB" id="A0A6A6AT55"/>
<proteinExistence type="predicted"/>
<feature type="region of interest" description="Disordered" evidence="1">
    <location>
        <begin position="40"/>
        <end position="69"/>
    </location>
</feature>
<name>A0A6A6AT55_9PLEO</name>
<organism evidence="2 3">
    <name type="scientific">Dothidotthia symphoricarpi CBS 119687</name>
    <dbReference type="NCBI Taxonomy" id="1392245"/>
    <lineage>
        <taxon>Eukaryota</taxon>
        <taxon>Fungi</taxon>
        <taxon>Dikarya</taxon>
        <taxon>Ascomycota</taxon>
        <taxon>Pezizomycotina</taxon>
        <taxon>Dothideomycetes</taxon>
        <taxon>Pleosporomycetidae</taxon>
        <taxon>Pleosporales</taxon>
        <taxon>Dothidotthiaceae</taxon>
        <taxon>Dothidotthia</taxon>
    </lineage>
</organism>
<dbReference type="Proteomes" id="UP000799771">
    <property type="component" value="Unassembled WGS sequence"/>
</dbReference>
<keyword evidence="3" id="KW-1185">Reference proteome</keyword>
<reference evidence="2" key="1">
    <citation type="journal article" date="2020" name="Stud. Mycol.">
        <title>101 Dothideomycetes genomes: a test case for predicting lifestyles and emergence of pathogens.</title>
        <authorList>
            <person name="Haridas S."/>
            <person name="Albert R."/>
            <person name="Binder M."/>
            <person name="Bloem J."/>
            <person name="Labutti K."/>
            <person name="Salamov A."/>
            <person name="Andreopoulos B."/>
            <person name="Baker S."/>
            <person name="Barry K."/>
            <person name="Bills G."/>
            <person name="Bluhm B."/>
            <person name="Cannon C."/>
            <person name="Castanera R."/>
            <person name="Culley D."/>
            <person name="Daum C."/>
            <person name="Ezra D."/>
            <person name="Gonzalez J."/>
            <person name="Henrissat B."/>
            <person name="Kuo A."/>
            <person name="Liang C."/>
            <person name="Lipzen A."/>
            <person name="Lutzoni F."/>
            <person name="Magnuson J."/>
            <person name="Mondo S."/>
            <person name="Nolan M."/>
            <person name="Ohm R."/>
            <person name="Pangilinan J."/>
            <person name="Park H.-J."/>
            <person name="Ramirez L."/>
            <person name="Alfaro M."/>
            <person name="Sun H."/>
            <person name="Tritt A."/>
            <person name="Yoshinaga Y."/>
            <person name="Zwiers L.-H."/>
            <person name="Turgeon B."/>
            <person name="Goodwin S."/>
            <person name="Spatafora J."/>
            <person name="Crous P."/>
            <person name="Grigoriev I."/>
        </authorList>
    </citation>
    <scope>NUCLEOTIDE SEQUENCE</scope>
    <source>
        <strain evidence="2">CBS 119687</strain>
    </source>
</reference>